<evidence type="ECO:0000313" key="2">
    <source>
        <dbReference type="Proteomes" id="UP000279275"/>
    </source>
</evidence>
<accession>A0A3M2LE50</accession>
<organism evidence="1 2">
    <name type="scientific">Nocardia stercoris</name>
    <dbReference type="NCBI Taxonomy" id="2483361"/>
    <lineage>
        <taxon>Bacteria</taxon>
        <taxon>Bacillati</taxon>
        <taxon>Actinomycetota</taxon>
        <taxon>Actinomycetes</taxon>
        <taxon>Mycobacteriales</taxon>
        <taxon>Nocardiaceae</taxon>
        <taxon>Nocardia</taxon>
    </lineage>
</organism>
<comment type="caution">
    <text evidence="1">The sequence shown here is derived from an EMBL/GenBank/DDBJ whole genome shotgun (WGS) entry which is preliminary data.</text>
</comment>
<dbReference type="EMBL" id="RFFH01000001">
    <property type="protein sequence ID" value="RMI35040.1"/>
    <property type="molecule type" value="Genomic_DNA"/>
</dbReference>
<evidence type="ECO:0000313" key="1">
    <source>
        <dbReference type="EMBL" id="RMI35040.1"/>
    </source>
</evidence>
<proteinExistence type="predicted"/>
<sequence length="82" mass="9488">MLTGPTADPADTSIDNDIIREHLAPLSEIDRCIVWGKACGYTPAEIVELFLRDMTPKAVTRRWERLQHKYDWIYRLASVRNS</sequence>
<dbReference type="AlphaFoldDB" id="A0A3M2LE50"/>
<reference evidence="1 2" key="1">
    <citation type="submission" date="2018-10" db="EMBL/GenBank/DDBJ databases">
        <title>Isolation from cow dung.</title>
        <authorList>
            <person name="Ling L."/>
        </authorList>
    </citation>
    <scope>NUCLEOTIDE SEQUENCE [LARGE SCALE GENOMIC DNA]</scope>
    <source>
        <strain evidence="1 2">NEAU-LL90</strain>
    </source>
</reference>
<keyword evidence="2" id="KW-1185">Reference proteome</keyword>
<protein>
    <submittedName>
        <fullName evidence="1">Uncharacterized protein</fullName>
    </submittedName>
</protein>
<gene>
    <name evidence="1" type="ORF">EBN03_01520</name>
</gene>
<dbReference type="Proteomes" id="UP000279275">
    <property type="component" value="Unassembled WGS sequence"/>
</dbReference>
<name>A0A3M2LE50_9NOCA</name>